<feature type="domain" description="Response regulatory" evidence="12">
    <location>
        <begin position="1138"/>
        <end position="1253"/>
    </location>
</feature>
<evidence type="ECO:0000259" key="12">
    <source>
        <dbReference type="PROSITE" id="PS50110"/>
    </source>
</evidence>
<dbReference type="SUPFAM" id="SSF47384">
    <property type="entry name" value="Homodimeric domain of signal transducing histidine kinase"/>
    <property type="match status" value="1"/>
</dbReference>
<evidence type="ECO:0000259" key="11">
    <source>
        <dbReference type="PROSITE" id="PS50109"/>
    </source>
</evidence>
<evidence type="ECO:0000256" key="8">
    <source>
        <dbReference type="ARBA" id="ARBA00023012"/>
    </source>
</evidence>
<dbReference type="SMART" id="SM00448">
    <property type="entry name" value="REC"/>
    <property type="match status" value="1"/>
</dbReference>
<dbReference type="Pfam" id="PF00072">
    <property type="entry name" value="Response_reg"/>
    <property type="match status" value="1"/>
</dbReference>
<dbReference type="FunFam" id="3.40.50.2300:FF:000121">
    <property type="entry name" value="Sensor histidine kinase RcsC"/>
    <property type="match status" value="1"/>
</dbReference>
<evidence type="ECO:0000256" key="7">
    <source>
        <dbReference type="ARBA" id="ARBA00022840"/>
    </source>
</evidence>
<evidence type="ECO:0000256" key="6">
    <source>
        <dbReference type="ARBA" id="ARBA00022777"/>
    </source>
</evidence>
<dbReference type="Pfam" id="PF07495">
    <property type="entry name" value="Y_Y_Y"/>
    <property type="match status" value="1"/>
</dbReference>
<dbReference type="PROSITE" id="PS50110">
    <property type="entry name" value="RESPONSE_REGULATORY"/>
    <property type="match status" value="1"/>
</dbReference>
<keyword evidence="5" id="KW-0547">Nucleotide-binding</keyword>
<keyword evidence="7" id="KW-0067">ATP-binding</keyword>
<proteinExistence type="predicted"/>
<feature type="modified residue" description="4-aspartylphosphate" evidence="9">
    <location>
        <position position="1186"/>
    </location>
</feature>
<keyword evidence="14" id="KW-1185">Reference proteome</keyword>
<keyword evidence="8" id="KW-0902">Two-component regulatory system</keyword>
<dbReference type="InterPro" id="IPR005467">
    <property type="entry name" value="His_kinase_dom"/>
</dbReference>
<dbReference type="SMART" id="SM00331">
    <property type="entry name" value="PP2C_SIG"/>
    <property type="match status" value="1"/>
</dbReference>
<dbReference type="InterPro" id="IPR001932">
    <property type="entry name" value="PPM-type_phosphatase-like_dom"/>
</dbReference>
<evidence type="ECO:0000313" key="14">
    <source>
        <dbReference type="Proteomes" id="UP000664417"/>
    </source>
</evidence>
<dbReference type="SUPFAM" id="SSF81606">
    <property type="entry name" value="PP2C-like"/>
    <property type="match status" value="1"/>
</dbReference>
<dbReference type="Gene3D" id="3.30.565.10">
    <property type="entry name" value="Histidine kinase-like ATPase, C-terminal domain"/>
    <property type="match status" value="1"/>
</dbReference>
<dbReference type="PANTHER" id="PTHR43547:SF2">
    <property type="entry name" value="HYBRID SIGNAL TRANSDUCTION HISTIDINE KINASE C"/>
    <property type="match status" value="1"/>
</dbReference>
<dbReference type="Gene3D" id="1.10.287.130">
    <property type="match status" value="1"/>
</dbReference>
<organism evidence="13 14">
    <name type="scientific">Acanthopleuribacter pedis</name>
    <dbReference type="NCBI Taxonomy" id="442870"/>
    <lineage>
        <taxon>Bacteria</taxon>
        <taxon>Pseudomonadati</taxon>
        <taxon>Acidobacteriota</taxon>
        <taxon>Holophagae</taxon>
        <taxon>Acanthopleuribacterales</taxon>
        <taxon>Acanthopleuribacteraceae</taxon>
        <taxon>Acanthopleuribacter</taxon>
    </lineage>
</organism>
<dbReference type="InterPro" id="IPR036457">
    <property type="entry name" value="PPM-type-like_dom_sf"/>
</dbReference>
<gene>
    <name evidence="13" type="ORF">J3U88_31540</name>
</gene>
<dbReference type="InterPro" id="IPR011110">
    <property type="entry name" value="Reg_prop"/>
</dbReference>
<feature type="coiled-coil region" evidence="10">
    <location>
        <begin position="828"/>
        <end position="855"/>
    </location>
</feature>
<dbReference type="Pfam" id="PF07228">
    <property type="entry name" value="SpoIIE"/>
    <property type="match status" value="1"/>
</dbReference>
<dbReference type="Pfam" id="PF07494">
    <property type="entry name" value="Reg_prop"/>
    <property type="match status" value="2"/>
</dbReference>
<dbReference type="SUPFAM" id="SSF52172">
    <property type="entry name" value="CheY-like"/>
    <property type="match status" value="1"/>
</dbReference>
<dbReference type="InterPro" id="IPR004358">
    <property type="entry name" value="Sig_transdc_His_kin-like_C"/>
</dbReference>
<evidence type="ECO:0000256" key="9">
    <source>
        <dbReference type="PROSITE-ProRule" id="PRU00169"/>
    </source>
</evidence>
<dbReference type="CDD" id="cd16922">
    <property type="entry name" value="HATPase_EvgS-ArcB-TorS-like"/>
    <property type="match status" value="1"/>
</dbReference>
<dbReference type="Gene3D" id="3.40.50.2300">
    <property type="match status" value="1"/>
</dbReference>
<dbReference type="CDD" id="cd00082">
    <property type="entry name" value="HisKA"/>
    <property type="match status" value="1"/>
</dbReference>
<dbReference type="InterPro" id="IPR015943">
    <property type="entry name" value="WD40/YVTN_repeat-like_dom_sf"/>
</dbReference>
<dbReference type="CDD" id="cd17574">
    <property type="entry name" value="REC_OmpR"/>
    <property type="match status" value="1"/>
</dbReference>
<dbReference type="Gene3D" id="2.60.40.10">
    <property type="entry name" value="Immunoglobulins"/>
    <property type="match status" value="1"/>
</dbReference>
<dbReference type="SMART" id="SM00387">
    <property type="entry name" value="HATPase_c"/>
    <property type="match status" value="1"/>
</dbReference>
<dbReference type="InterPro" id="IPR036097">
    <property type="entry name" value="HisK_dim/P_sf"/>
</dbReference>
<dbReference type="EMBL" id="JAFREP010000048">
    <property type="protein sequence ID" value="MBO1323041.1"/>
    <property type="molecule type" value="Genomic_DNA"/>
</dbReference>
<dbReference type="Pfam" id="PF00512">
    <property type="entry name" value="HisKA"/>
    <property type="match status" value="1"/>
</dbReference>
<name>A0A8J7QC95_9BACT</name>
<dbReference type="Proteomes" id="UP000664417">
    <property type="component" value="Unassembled WGS sequence"/>
</dbReference>
<evidence type="ECO:0000256" key="4">
    <source>
        <dbReference type="ARBA" id="ARBA00022679"/>
    </source>
</evidence>
<dbReference type="PROSITE" id="PS50109">
    <property type="entry name" value="HIS_KIN"/>
    <property type="match status" value="1"/>
</dbReference>
<keyword evidence="4" id="KW-0808">Transferase</keyword>
<comment type="caution">
    <text evidence="13">The sequence shown here is derived from an EMBL/GenBank/DDBJ whole genome shotgun (WGS) entry which is preliminary data.</text>
</comment>
<reference evidence="13" key="1">
    <citation type="submission" date="2021-03" db="EMBL/GenBank/DDBJ databases">
        <authorList>
            <person name="Wang G."/>
        </authorList>
    </citation>
    <scope>NUCLEOTIDE SEQUENCE</scope>
    <source>
        <strain evidence="13">KCTC 12899</strain>
    </source>
</reference>
<evidence type="ECO:0000256" key="10">
    <source>
        <dbReference type="SAM" id="Coils"/>
    </source>
</evidence>
<dbReference type="InterPro" id="IPR013783">
    <property type="entry name" value="Ig-like_fold"/>
</dbReference>
<feature type="domain" description="Histidine kinase" evidence="11">
    <location>
        <begin position="865"/>
        <end position="1089"/>
    </location>
</feature>
<dbReference type="InterPro" id="IPR003661">
    <property type="entry name" value="HisK_dim/P_dom"/>
</dbReference>
<dbReference type="Pfam" id="PF02518">
    <property type="entry name" value="HATPase_c"/>
    <property type="match status" value="1"/>
</dbReference>
<dbReference type="InterPro" id="IPR036890">
    <property type="entry name" value="HATPase_C_sf"/>
</dbReference>
<evidence type="ECO:0000313" key="13">
    <source>
        <dbReference type="EMBL" id="MBO1323041.1"/>
    </source>
</evidence>
<keyword evidence="3 9" id="KW-0597">Phosphoprotein</keyword>
<dbReference type="InterPro" id="IPR003594">
    <property type="entry name" value="HATPase_dom"/>
</dbReference>
<dbReference type="InterPro" id="IPR011006">
    <property type="entry name" value="CheY-like_superfamily"/>
</dbReference>
<keyword evidence="6" id="KW-0418">Kinase</keyword>
<dbReference type="SUPFAM" id="SSF55874">
    <property type="entry name" value="ATPase domain of HSP90 chaperone/DNA topoisomerase II/histidine kinase"/>
    <property type="match status" value="1"/>
</dbReference>
<dbReference type="FunFam" id="3.30.565.10:FF:000037">
    <property type="entry name" value="Hybrid sensor histidine kinase/response regulator"/>
    <property type="match status" value="1"/>
</dbReference>
<accession>A0A8J7QC95</accession>
<dbReference type="InterPro" id="IPR001789">
    <property type="entry name" value="Sig_transdc_resp-reg_receiver"/>
</dbReference>
<dbReference type="GO" id="GO:0005524">
    <property type="term" value="F:ATP binding"/>
    <property type="evidence" value="ECO:0007669"/>
    <property type="project" value="UniProtKB-KW"/>
</dbReference>
<dbReference type="PRINTS" id="PR00344">
    <property type="entry name" value="BCTRLSENSOR"/>
</dbReference>
<evidence type="ECO:0000256" key="1">
    <source>
        <dbReference type="ARBA" id="ARBA00000085"/>
    </source>
</evidence>
<dbReference type="GO" id="GO:0000155">
    <property type="term" value="F:phosphorelay sensor kinase activity"/>
    <property type="evidence" value="ECO:0007669"/>
    <property type="project" value="InterPro"/>
</dbReference>
<dbReference type="FunFam" id="1.10.287.130:FF:000045">
    <property type="entry name" value="Two-component system sensor histidine kinase/response regulator"/>
    <property type="match status" value="1"/>
</dbReference>
<comment type="catalytic activity">
    <reaction evidence="1">
        <text>ATP + protein L-histidine = ADP + protein N-phospho-L-histidine.</text>
        <dbReference type="EC" id="2.7.13.3"/>
    </reaction>
</comment>
<dbReference type="EC" id="2.7.13.3" evidence="2"/>
<evidence type="ECO:0000256" key="5">
    <source>
        <dbReference type="ARBA" id="ARBA00022741"/>
    </source>
</evidence>
<dbReference type="Gene3D" id="3.60.40.10">
    <property type="entry name" value="PPM-type phosphatase domain"/>
    <property type="match status" value="1"/>
</dbReference>
<evidence type="ECO:0000256" key="3">
    <source>
        <dbReference type="ARBA" id="ARBA00022553"/>
    </source>
</evidence>
<protein>
    <recommendedName>
        <fullName evidence="2">histidine kinase</fullName>
        <ecNumber evidence="2">2.7.13.3</ecNumber>
    </recommendedName>
</protein>
<sequence length="1515" mass="172492">MVWSLLVLACAPLLAGREVLVDKVWIAEEEGEPFSVKQVVQGPRGFLWILTDVGLFRYDGYDYLKIKARRGGGGHLLSNDISVLFRDSRKRIWVGTSEGLSIISDPFEPFRNFEFQEGLDEGLLDNNVSAISEDSEGNVWVATRDGFNRYDEETFSFERFAVPNLGEKKDTLTESFVVDDENQIWFGNKIGLSRFNPRSQTIATLTPGALFGVDVAEISVKNLFLDQNRLWVLFEREVGSGADIAGQVVYDLEKEAFMYPEWGGENPPDFDRIAVTRMMRDADGRLWLGTRKNGAYLYDGKRRQWEHFGNVGGKSNQLFMGSVLCLYQDLGGIVWVGTQTGLNKILETQNNFFQIFVGNSEASEAPRDVQRLTVDAKGDLWAAVDDVLYRRKAGSREFERYTADDDDPTALREGTILKIVSDSQGVVYVLNKYELHRFEREKNQFERMLEGVGDPDIKSFLVQSIFVDKKNRLWMPGGGTDTDIRIVRFDPKYEKFKIFSTQNPDINLHPQNHYTGYCDREGRVWLGGDKGVLTRYIERKNKFVHFELTKEKVRERKELHVYSITSDPSGNLWLSTGYSLFRFNPDKEKFRLFDSTDSIPDREIYAVVADKTGYLWLTHGKGLTRYLPETREAVNYNMRDGVNNRFHWASYAHDARGMIYFGGTNGITMFHPKEIQASDYIPPITLTYVDSSEGKMSVRALQDGGTLRLAYGELFFKVGVAAMDFSQPRRNLYRFKLEPRDEEWSLPQTNNAISVKHLSPGFYKLHIEGSNSNGSWRRLEPPIHVEIVPPFWRSTPALIFYAVMIPCLWYGSNRWRYRHMARRSAELESMVEERTESLRREKRKTEEQARQLMEMDKLKTQFFSNISHEFRTPLTLILGPLESLLNAAGVPSRERLNQQHEIMLRNGRRLLRLINQLLDISRLEAGRMKMAARKLNITAFAKPILAAFDSLARTREIKLSIESTDPDLEVWFDAEKVEKILFNLLANAFQFTDNGGSISLSLSVTRDNLNRDAVQLCVTDTGCGIDEKQRVHIFDRFRQVDGSHTREREGTGIGLSLVKELVGLHHGQVWVESEIGKGSSFFVVLPLGKKHFKAKELCQEHSDPDQFAAPGQAQIEIAHLRDEQEKAGALRDRGLGETVLVVDDHPDIRDYIRNTMETDYRVIEAVDGRHGLEMARQHKPDLIISDVMMPVMDGYEMCRQIRRDRDLNHTPIIMLTAKASDEMKVEGLEIGANDYISKPFNARELCARVRNLLNIREQERNMKRSLEMAHKAQVCMLPAKVPSFEGLEIASFSQPAREVGGDYFDFVMRDGGRLGVVIGDVSGKGMPAALYMTMTKGLVQAYSADTDSPKEALSHINRQFHRASAANIFLSLQYAIFDPEKGSMLMANGGHNPPILYRREQQTTEFVKSRGMAIGLESGNVFDRVVEENTITVAPGDILVFYTDGIVEAMNEQHEVFGESRLADLVRANHEMTPNELLEVVRREYGGFVGHMDQFDDMTLVIVRIPPAQAGRTAA</sequence>
<dbReference type="SUPFAM" id="SSF63829">
    <property type="entry name" value="Calcium-dependent phosphotriesterase"/>
    <property type="match status" value="2"/>
</dbReference>
<dbReference type="Gene3D" id="2.130.10.10">
    <property type="entry name" value="YVTN repeat-like/Quinoprotein amine dehydrogenase"/>
    <property type="match status" value="2"/>
</dbReference>
<dbReference type="PANTHER" id="PTHR43547">
    <property type="entry name" value="TWO-COMPONENT HISTIDINE KINASE"/>
    <property type="match status" value="1"/>
</dbReference>
<evidence type="ECO:0000256" key="2">
    <source>
        <dbReference type="ARBA" id="ARBA00012438"/>
    </source>
</evidence>
<dbReference type="InterPro" id="IPR011123">
    <property type="entry name" value="Y_Y_Y"/>
</dbReference>
<keyword evidence="10" id="KW-0175">Coiled coil</keyword>
<dbReference type="SMART" id="SM00388">
    <property type="entry name" value="HisKA"/>
    <property type="match status" value="1"/>
</dbReference>